<dbReference type="Proteomes" id="UP001152747">
    <property type="component" value="Unassembled WGS sequence"/>
</dbReference>
<sequence>MEHPTISRRNRSVGPPQDGQRSQRQQNARTKSSSIATTSNHQIHINYIYILLLPSYCIVTRSYLIVTRLYYCHLLIFHCHPIIHPPQPTSRSTNPRKNNHRTNQAESVQCTTPVQTNSKHSTPTSNPFNGQRKLQANSTCSTKTSSQFNMFNASSKPINQFNTSLKHTSESH</sequence>
<dbReference type="AlphaFoldDB" id="A0A9P1I5F2"/>
<proteinExistence type="predicted"/>
<organism evidence="2 3">
    <name type="scientific">Caenorhabditis angaria</name>
    <dbReference type="NCBI Taxonomy" id="860376"/>
    <lineage>
        <taxon>Eukaryota</taxon>
        <taxon>Metazoa</taxon>
        <taxon>Ecdysozoa</taxon>
        <taxon>Nematoda</taxon>
        <taxon>Chromadorea</taxon>
        <taxon>Rhabditida</taxon>
        <taxon>Rhabditina</taxon>
        <taxon>Rhabditomorpha</taxon>
        <taxon>Rhabditoidea</taxon>
        <taxon>Rhabditidae</taxon>
        <taxon>Peloderinae</taxon>
        <taxon>Caenorhabditis</taxon>
    </lineage>
</organism>
<name>A0A9P1I5F2_9PELO</name>
<feature type="compositionally biased region" description="Polar residues" evidence="1">
    <location>
        <begin position="19"/>
        <end position="36"/>
    </location>
</feature>
<reference evidence="2" key="1">
    <citation type="submission" date="2022-11" db="EMBL/GenBank/DDBJ databases">
        <authorList>
            <person name="Kikuchi T."/>
        </authorList>
    </citation>
    <scope>NUCLEOTIDE SEQUENCE</scope>
    <source>
        <strain evidence="2">PS1010</strain>
    </source>
</reference>
<keyword evidence="3" id="KW-1185">Reference proteome</keyword>
<feature type="region of interest" description="Disordered" evidence="1">
    <location>
        <begin position="1"/>
        <end position="36"/>
    </location>
</feature>
<evidence type="ECO:0000313" key="2">
    <source>
        <dbReference type="EMBL" id="CAI5439936.1"/>
    </source>
</evidence>
<dbReference type="EMBL" id="CANHGI010000001">
    <property type="protein sequence ID" value="CAI5439936.1"/>
    <property type="molecule type" value="Genomic_DNA"/>
</dbReference>
<gene>
    <name evidence="2" type="ORF">CAMP_LOCUS2573</name>
</gene>
<protein>
    <submittedName>
        <fullName evidence="2">Uncharacterized protein</fullName>
    </submittedName>
</protein>
<evidence type="ECO:0000313" key="3">
    <source>
        <dbReference type="Proteomes" id="UP001152747"/>
    </source>
</evidence>
<feature type="compositionally biased region" description="Polar residues" evidence="1">
    <location>
        <begin position="89"/>
        <end position="141"/>
    </location>
</feature>
<evidence type="ECO:0000256" key="1">
    <source>
        <dbReference type="SAM" id="MobiDB-lite"/>
    </source>
</evidence>
<accession>A0A9P1I5F2</accession>
<feature type="region of interest" description="Disordered" evidence="1">
    <location>
        <begin position="86"/>
        <end position="141"/>
    </location>
</feature>
<comment type="caution">
    <text evidence="2">The sequence shown here is derived from an EMBL/GenBank/DDBJ whole genome shotgun (WGS) entry which is preliminary data.</text>
</comment>
<feature type="compositionally biased region" description="Basic residues" evidence="1">
    <location>
        <begin position="1"/>
        <end position="11"/>
    </location>
</feature>